<dbReference type="InterPro" id="IPR051788">
    <property type="entry name" value="MFS_Transporter"/>
</dbReference>
<dbReference type="Gene3D" id="1.20.1250.20">
    <property type="entry name" value="MFS general substrate transporter like domains"/>
    <property type="match status" value="2"/>
</dbReference>
<keyword evidence="10" id="KW-1185">Reference proteome</keyword>
<keyword evidence="5 7" id="KW-1133">Transmembrane helix</keyword>
<dbReference type="PANTHER" id="PTHR23514">
    <property type="entry name" value="BYPASS OF STOP CODON PROTEIN 6"/>
    <property type="match status" value="1"/>
</dbReference>
<evidence type="ECO:0000313" key="9">
    <source>
        <dbReference type="EMBL" id="PAB59863.1"/>
    </source>
</evidence>
<reference evidence="9 10" key="1">
    <citation type="submission" date="2017-06" db="EMBL/GenBank/DDBJ databases">
        <title>Draft genome sequence of anaerobic fermentative bacterium Anaeromicrobium sediminis DY2726D isolated from West Pacific Ocean sediments.</title>
        <authorList>
            <person name="Zeng X."/>
        </authorList>
    </citation>
    <scope>NUCLEOTIDE SEQUENCE [LARGE SCALE GENOMIC DNA]</scope>
    <source>
        <strain evidence="9 10">DY2726D</strain>
    </source>
</reference>
<accession>A0A267MM31</accession>
<feature type="transmembrane region" description="Helical" evidence="7">
    <location>
        <begin position="277"/>
        <end position="294"/>
    </location>
</feature>
<dbReference type="RefSeq" id="WP_095132705.1">
    <property type="nucleotide sequence ID" value="NZ_NIBG01000005.1"/>
</dbReference>
<evidence type="ECO:0000256" key="1">
    <source>
        <dbReference type="ARBA" id="ARBA00004651"/>
    </source>
</evidence>
<name>A0A267MM31_9FIRM</name>
<dbReference type="Pfam" id="PF07690">
    <property type="entry name" value="MFS_1"/>
    <property type="match status" value="1"/>
</dbReference>
<dbReference type="PANTHER" id="PTHR23514:SF3">
    <property type="entry name" value="BYPASS OF STOP CODON PROTEIN 6"/>
    <property type="match status" value="1"/>
</dbReference>
<keyword evidence="4 7" id="KW-0812">Transmembrane</keyword>
<dbReference type="GO" id="GO:0022857">
    <property type="term" value="F:transmembrane transporter activity"/>
    <property type="evidence" value="ECO:0007669"/>
    <property type="project" value="InterPro"/>
</dbReference>
<comment type="subcellular location">
    <subcellularLocation>
        <location evidence="1">Cell membrane</location>
        <topology evidence="1">Multi-pass membrane protein</topology>
    </subcellularLocation>
</comment>
<feature type="transmembrane region" description="Helical" evidence="7">
    <location>
        <begin position="356"/>
        <end position="379"/>
    </location>
</feature>
<proteinExistence type="inferred from homology"/>
<feature type="transmembrane region" description="Helical" evidence="7">
    <location>
        <begin position="300"/>
        <end position="318"/>
    </location>
</feature>
<gene>
    <name evidence="9" type="ORF">CCE28_07870</name>
</gene>
<dbReference type="InterPro" id="IPR020846">
    <property type="entry name" value="MFS_dom"/>
</dbReference>
<feature type="transmembrane region" description="Helical" evidence="7">
    <location>
        <begin position="131"/>
        <end position="150"/>
    </location>
</feature>
<comment type="similarity">
    <text evidence="2">Belongs to the major facilitator superfamily.</text>
</comment>
<evidence type="ECO:0000256" key="3">
    <source>
        <dbReference type="ARBA" id="ARBA00022448"/>
    </source>
</evidence>
<feature type="transmembrane region" description="Helical" evidence="7">
    <location>
        <begin position="206"/>
        <end position="227"/>
    </location>
</feature>
<dbReference type="AlphaFoldDB" id="A0A267MM31"/>
<dbReference type="OrthoDB" id="9769325at2"/>
<evidence type="ECO:0000256" key="2">
    <source>
        <dbReference type="ARBA" id="ARBA00008335"/>
    </source>
</evidence>
<evidence type="ECO:0000256" key="7">
    <source>
        <dbReference type="SAM" id="Phobius"/>
    </source>
</evidence>
<dbReference type="EMBL" id="NIBG01000005">
    <property type="protein sequence ID" value="PAB59863.1"/>
    <property type="molecule type" value="Genomic_DNA"/>
</dbReference>
<feature type="transmembrane region" description="Helical" evidence="7">
    <location>
        <begin position="98"/>
        <end position="119"/>
    </location>
</feature>
<dbReference type="PROSITE" id="PS50850">
    <property type="entry name" value="MFS"/>
    <property type="match status" value="1"/>
</dbReference>
<organism evidence="9 10">
    <name type="scientific">Anaeromicrobium sediminis</name>
    <dbReference type="NCBI Taxonomy" id="1478221"/>
    <lineage>
        <taxon>Bacteria</taxon>
        <taxon>Bacillati</taxon>
        <taxon>Bacillota</taxon>
        <taxon>Clostridia</taxon>
        <taxon>Peptostreptococcales</taxon>
        <taxon>Thermotaleaceae</taxon>
        <taxon>Anaeromicrobium</taxon>
    </lineage>
</organism>
<dbReference type="InterPro" id="IPR011701">
    <property type="entry name" value="MFS"/>
</dbReference>
<feature type="transmembrane region" description="Helical" evidence="7">
    <location>
        <begin position="41"/>
        <end position="62"/>
    </location>
</feature>
<feature type="transmembrane region" description="Helical" evidence="7">
    <location>
        <begin position="162"/>
        <end position="185"/>
    </location>
</feature>
<feature type="transmembrane region" description="Helical" evidence="7">
    <location>
        <begin position="74"/>
        <end position="92"/>
    </location>
</feature>
<evidence type="ECO:0000313" key="10">
    <source>
        <dbReference type="Proteomes" id="UP000216024"/>
    </source>
</evidence>
<evidence type="ECO:0000256" key="6">
    <source>
        <dbReference type="ARBA" id="ARBA00023136"/>
    </source>
</evidence>
<dbReference type="GO" id="GO:0005886">
    <property type="term" value="C:plasma membrane"/>
    <property type="evidence" value="ECO:0007669"/>
    <property type="project" value="UniProtKB-SubCell"/>
</dbReference>
<dbReference type="SUPFAM" id="SSF103473">
    <property type="entry name" value="MFS general substrate transporter"/>
    <property type="match status" value="1"/>
</dbReference>
<dbReference type="Proteomes" id="UP000216024">
    <property type="component" value="Unassembled WGS sequence"/>
</dbReference>
<comment type="caution">
    <text evidence="9">The sequence shown here is derived from an EMBL/GenBank/DDBJ whole genome shotgun (WGS) entry which is preliminary data.</text>
</comment>
<sequence>MEFKKKSTLFLLFLTYGEICYISSLRTNIFSIVQQEYSLDYSHIATLVLISGIVMQISTYITGIFSKRLGYNNSLIIGLFISGASIFSMIFVKSIALFNFLFILFMFGFGVCTLVLNMYAGLLAGDSRGKVLMNLHLGAALGMSVGPTVISQLVNIGFSWQFIMAMSSIPAFILIIILFISNSYNKKNNDFNNAVEKSISNKRFKYGSYIVWLYILMFICAQIWEYGVGTWFVIFARQTKNLTEIEAAKYLTIFLGSFPIGRIIYGKLLNYIDSYKSMLISFIGNFILILLSFLTKKLVFISLTGLLTCSMFPVMMSMMQEEFGDDSSDLIGFICMAGGILQYVFIWSVGEIGDLYGIKVGFGSLIIYMFIGALSILLIKKTKPAKISAG</sequence>
<feature type="domain" description="Major facilitator superfamily (MFS) profile" evidence="8">
    <location>
        <begin position="1"/>
        <end position="384"/>
    </location>
</feature>
<dbReference type="InterPro" id="IPR036259">
    <property type="entry name" value="MFS_trans_sf"/>
</dbReference>
<keyword evidence="3" id="KW-0813">Transport</keyword>
<feature type="transmembrane region" description="Helical" evidence="7">
    <location>
        <begin position="330"/>
        <end position="350"/>
    </location>
</feature>
<evidence type="ECO:0000259" key="8">
    <source>
        <dbReference type="PROSITE" id="PS50850"/>
    </source>
</evidence>
<protein>
    <recommendedName>
        <fullName evidence="8">Major facilitator superfamily (MFS) profile domain-containing protein</fullName>
    </recommendedName>
</protein>
<evidence type="ECO:0000256" key="5">
    <source>
        <dbReference type="ARBA" id="ARBA00022989"/>
    </source>
</evidence>
<keyword evidence="6 7" id="KW-0472">Membrane</keyword>
<evidence type="ECO:0000256" key="4">
    <source>
        <dbReference type="ARBA" id="ARBA00022692"/>
    </source>
</evidence>